<reference evidence="8 9" key="1">
    <citation type="submission" date="2016-11" db="EMBL/GenBank/DDBJ databases">
        <title>The macronuclear genome of Stentor coeruleus: a giant cell with tiny introns.</title>
        <authorList>
            <person name="Slabodnick M."/>
            <person name="Ruby J.G."/>
            <person name="Reiff S.B."/>
            <person name="Swart E.C."/>
            <person name="Gosai S."/>
            <person name="Prabakaran S."/>
            <person name="Witkowska E."/>
            <person name="Larue G.E."/>
            <person name="Fisher S."/>
            <person name="Freeman R.M."/>
            <person name="Gunawardena J."/>
            <person name="Chu W."/>
            <person name="Stover N.A."/>
            <person name="Gregory B.D."/>
            <person name="Nowacki M."/>
            <person name="Derisi J."/>
            <person name="Roy S.W."/>
            <person name="Marshall W.F."/>
            <person name="Sood P."/>
        </authorList>
    </citation>
    <scope>NUCLEOTIDE SEQUENCE [LARGE SCALE GENOMIC DNA]</scope>
    <source>
        <strain evidence="8">WM001</strain>
    </source>
</reference>
<dbReference type="GO" id="GO:0032259">
    <property type="term" value="P:methylation"/>
    <property type="evidence" value="ECO:0007669"/>
    <property type="project" value="UniProtKB-KW"/>
</dbReference>
<comment type="miscellaneous">
    <text evidence="6">In contrast to other lysine histone methyltransferases, it does not contain a SET domain, suggesting the existence of another mechanism for methylation of lysine residues of histones.</text>
</comment>
<dbReference type="AlphaFoldDB" id="A0A1R2C3T8"/>
<comment type="caution">
    <text evidence="8">The sequence shown here is derived from an EMBL/GenBank/DDBJ whole genome shotgun (WGS) entry which is preliminary data.</text>
</comment>
<keyword evidence="6" id="KW-0808">Transferase</keyword>
<dbReference type="GO" id="GO:0140956">
    <property type="term" value="F:histone H3K79 trimethyltransferase activity"/>
    <property type="evidence" value="ECO:0007669"/>
    <property type="project" value="UniProtKB-EC"/>
</dbReference>
<evidence type="ECO:0000313" key="8">
    <source>
        <dbReference type="EMBL" id="OMJ83657.1"/>
    </source>
</evidence>
<accession>A0A1R2C3T8</accession>
<dbReference type="PANTHER" id="PTHR21451">
    <property type="entry name" value="HISTONE H3 METHYLTRANSFERASE"/>
    <property type="match status" value="1"/>
</dbReference>
<evidence type="ECO:0000256" key="4">
    <source>
        <dbReference type="ARBA" id="ARBA00029821"/>
    </source>
</evidence>
<evidence type="ECO:0000256" key="2">
    <source>
        <dbReference type="ARBA" id="ARBA00020987"/>
    </source>
</evidence>
<comment type="similarity">
    <text evidence="6">Belongs to the class I-like SAM-binding methyltransferase superfamily. DOT1 family.</text>
</comment>
<dbReference type="InterPro" id="IPR025789">
    <property type="entry name" value="DOT1_dom"/>
</dbReference>
<comment type="catalytic activity">
    <reaction evidence="5 6">
        <text>L-lysyl(79)-[histone H3] + 3 S-adenosyl-L-methionine = N(6),N(6),N(6)-trimethyl-L-lysyl(79)-[histone H3] + 3 S-adenosyl-L-homocysteine + 3 H(+)</text>
        <dbReference type="Rhea" id="RHEA:60328"/>
        <dbReference type="Rhea" id="RHEA-COMP:15549"/>
        <dbReference type="Rhea" id="RHEA-COMP:15552"/>
        <dbReference type="ChEBI" id="CHEBI:15378"/>
        <dbReference type="ChEBI" id="CHEBI:29969"/>
        <dbReference type="ChEBI" id="CHEBI:57856"/>
        <dbReference type="ChEBI" id="CHEBI:59789"/>
        <dbReference type="ChEBI" id="CHEBI:61961"/>
        <dbReference type="EC" id="2.1.1.360"/>
    </reaction>
</comment>
<comment type="subcellular location">
    <subcellularLocation>
        <location evidence="6">Nucleus</location>
    </subcellularLocation>
</comment>
<keyword evidence="6" id="KW-0949">S-adenosyl-L-methionine</keyword>
<keyword evidence="6" id="KW-0539">Nucleus</keyword>
<evidence type="ECO:0000259" key="7">
    <source>
        <dbReference type="PROSITE" id="PS51569"/>
    </source>
</evidence>
<name>A0A1R2C3T8_9CILI</name>
<dbReference type="InterPro" id="IPR030445">
    <property type="entry name" value="H3-K79_meTrfase"/>
</dbReference>
<dbReference type="Pfam" id="PF08123">
    <property type="entry name" value="DOT1"/>
    <property type="match status" value="1"/>
</dbReference>
<dbReference type="Gene3D" id="3.40.50.150">
    <property type="entry name" value="Vaccinia Virus protein VP39"/>
    <property type="match status" value="1"/>
</dbReference>
<gene>
    <name evidence="8" type="ORF">SteCoe_15385</name>
</gene>
<evidence type="ECO:0000313" key="9">
    <source>
        <dbReference type="Proteomes" id="UP000187209"/>
    </source>
</evidence>
<evidence type="ECO:0000256" key="6">
    <source>
        <dbReference type="RuleBase" id="RU271113"/>
    </source>
</evidence>
<dbReference type="GO" id="GO:0051726">
    <property type="term" value="P:regulation of cell cycle"/>
    <property type="evidence" value="ECO:0007669"/>
    <property type="project" value="InterPro"/>
</dbReference>
<keyword evidence="6" id="KW-0489">Methyltransferase</keyword>
<dbReference type="InterPro" id="IPR029063">
    <property type="entry name" value="SAM-dependent_MTases_sf"/>
</dbReference>
<sequence>METNYPLLELEKTTIGTAEGNTFAYFILNIEDTSKMLTIIAEPCNEESDPDIYVSRTTSQVTQGDFYIDNYMWKSTNIGPDKLQIHPEDGEFKPGIYYIGIYAYKPGLNTFSVVYNQESIPESLDLKESSEGLLEKWKYFKFRIENPGESRIEITVSPGYGYLQLYVSTNLYYPNEDEHTWSSGVYVVNRLTDPEDFVMELGNYFDPDPYDEIIKRNFTRKPGLMELDKMVKIVDKTQEPLRFCIDTDDWKYSNQMCYVGIKNLEDEPVSFKITLREVLEENLLTGMIAEKLDIFKRVFDKVEGSSISQNERKRMKVSGKSEFTYGEIDFVHMAPVFGLCKPQAGEVFWDLGCGVGKCMGAIALLYPELKRVSGVEYLDKLYEACSSTMNHLKTFMSPGPEIEVKHGSMLEVDWSDADILFSSSICFPNELIDGILEKCHSLKKGAKFITLKSFPENNIFEVKYSIRVKMTWGKTGVYVLEKIV</sequence>
<dbReference type="PROSITE" id="PS51569">
    <property type="entry name" value="DOT1"/>
    <property type="match status" value="1"/>
</dbReference>
<dbReference type="EMBL" id="MPUH01000296">
    <property type="protein sequence ID" value="OMJ83657.1"/>
    <property type="molecule type" value="Genomic_DNA"/>
</dbReference>
<keyword evidence="9" id="KW-1185">Reference proteome</keyword>
<dbReference type="CDD" id="cd02440">
    <property type="entry name" value="AdoMet_MTases"/>
    <property type="match status" value="1"/>
</dbReference>
<dbReference type="Proteomes" id="UP000187209">
    <property type="component" value="Unassembled WGS sequence"/>
</dbReference>
<evidence type="ECO:0000256" key="5">
    <source>
        <dbReference type="ARBA" id="ARBA00047770"/>
    </source>
</evidence>
<keyword evidence="3 6" id="KW-0156">Chromatin regulator</keyword>
<protein>
    <recommendedName>
        <fullName evidence="2 6">Histone-lysine N-methyltransferase, H3 lysine-79 specific</fullName>
        <ecNumber evidence="1 6">2.1.1.360</ecNumber>
    </recommendedName>
    <alternativeName>
        <fullName evidence="4 6">Histone H3-K79 methyltransferase</fullName>
    </alternativeName>
</protein>
<dbReference type="GO" id="GO:0005634">
    <property type="term" value="C:nucleus"/>
    <property type="evidence" value="ECO:0007669"/>
    <property type="project" value="UniProtKB-SubCell"/>
</dbReference>
<comment type="function">
    <text evidence="6">Histone methyltransferase that specifically trimethylates histone H3 to form H3K79me3. This methylation is required for telomere silencing and for the pachytene checkpoint during the meiotic cell cycle by allowing the recruitment of RAD9 to double strand breaks. Nucleosomes are preferred as substrate compared to free histone.</text>
</comment>
<dbReference type="SUPFAM" id="SSF53335">
    <property type="entry name" value="S-adenosyl-L-methionine-dependent methyltransferases"/>
    <property type="match status" value="1"/>
</dbReference>
<dbReference type="OrthoDB" id="309355at2759"/>
<evidence type="ECO:0000256" key="1">
    <source>
        <dbReference type="ARBA" id="ARBA00012190"/>
    </source>
</evidence>
<evidence type="ECO:0000256" key="3">
    <source>
        <dbReference type="ARBA" id="ARBA00022853"/>
    </source>
</evidence>
<organism evidence="8 9">
    <name type="scientific">Stentor coeruleus</name>
    <dbReference type="NCBI Taxonomy" id="5963"/>
    <lineage>
        <taxon>Eukaryota</taxon>
        <taxon>Sar</taxon>
        <taxon>Alveolata</taxon>
        <taxon>Ciliophora</taxon>
        <taxon>Postciliodesmatophora</taxon>
        <taxon>Heterotrichea</taxon>
        <taxon>Heterotrichida</taxon>
        <taxon>Stentoridae</taxon>
        <taxon>Stentor</taxon>
    </lineage>
</organism>
<dbReference type="EC" id="2.1.1.360" evidence="1 6"/>
<feature type="domain" description="DOT1" evidence="7">
    <location>
        <begin position="197"/>
        <end position="484"/>
    </location>
</feature>
<proteinExistence type="inferred from homology"/>